<dbReference type="Gene3D" id="3.30.200.20">
    <property type="entry name" value="Phosphorylase Kinase, domain 1"/>
    <property type="match status" value="1"/>
</dbReference>
<evidence type="ECO:0000256" key="10">
    <source>
        <dbReference type="SAM" id="MobiDB-lite"/>
    </source>
</evidence>
<feature type="region of interest" description="Disordered" evidence="10">
    <location>
        <begin position="173"/>
        <end position="269"/>
    </location>
</feature>
<feature type="domain" description="Protein kinase" evidence="11">
    <location>
        <begin position="464"/>
        <end position="643"/>
    </location>
</feature>
<feature type="compositionally biased region" description="Basic and acidic residues" evidence="10">
    <location>
        <begin position="226"/>
        <end position="252"/>
    </location>
</feature>
<keyword evidence="6 9" id="KW-0067">ATP-binding</keyword>
<dbReference type="SUPFAM" id="SSF56112">
    <property type="entry name" value="Protein kinase-like (PK-like)"/>
    <property type="match status" value="2"/>
</dbReference>
<evidence type="ECO:0000313" key="13">
    <source>
        <dbReference type="Proteomes" id="UP000636709"/>
    </source>
</evidence>
<evidence type="ECO:0000256" key="2">
    <source>
        <dbReference type="ARBA" id="ARBA00022527"/>
    </source>
</evidence>
<evidence type="ECO:0000256" key="8">
    <source>
        <dbReference type="ARBA" id="ARBA00048679"/>
    </source>
</evidence>
<evidence type="ECO:0000256" key="7">
    <source>
        <dbReference type="ARBA" id="ARBA00047899"/>
    </source>
</evidence>
<dbReference type="PROSITE" id="PS50011">
    <property type="entry name" value="PROTEIN_KINASE_DOM"/>
    <property type="match status" value="2"/>
</dbReference>
<keyword evidence="5" id="KW-0418">Kinase</keyword>
<comment type="catalytic activity">
    <reaction evidence="8">
        <text>L-seryl-[protein] + ATP = O-phospho-L-seryl-[protein] + ADP + H(+)</text>
        <dbReference type="Rhea" id="RHEA:17989"/>
        <dbReference type="Rhea" id="RHEA-COMP:9863"/>
        <dbReference type="Rhea" id="RHEA-COMP:11604"/>
        <dbReference type="ChEBI" id="CHEBI:15378"/>
        <dbReference type="ChEBI" id="CHEBI:29999"/>
        <dbReference type="ChEBI" id="CHEBI:30616"/>
        <dbReference type="ChEBI" id="CHEBI:83421"/>
        <dbReference type="ChEBI" id="CHEBI:456216"/>
        <dbReference type="EC" id="2.7.11.1"/>
    </reaction>
</comment>
<dbReference type="Proteomes" id="UP000636709">
    <property type="component" value="Unassembled WGS sequence"/>
</dbReference>
<dbReference type="PANTHER" id="PTHR45707:SF76">
    <property type="entry name" value="PROTEIN KINASE DOMAIN-CONTAINING PROTEIN"/>
    <property type="match status" value="1"/>
</dbReference>
<reference evidence="12" key="1">
    <citation type="submission" date="2020-07" db="EMBL/GenBank/DDBJ databases">
        <title>Genome sequence and genetic diversity analysis of an under-domesticated orphan crop, white fonio (Digitaria exilis).</title>
        <authorList>
            <person name="Bennetzen J.L."/>
            <person name="Chen S."/>
            <person name="Ma X."/>
            <person name="Wang X."/>
            <person name="Yssel A.E.J."/>
            <person name="Chaluvadi S.R."/>
            <person name="Johnson M."/>
            <person name="Gangashetty P."/>
            <person name="Hamidou F."/>
            <person name="Sanogo M.D."/>
            <person name="Zwaenepoel A."/>
            <person name="Wallace J."/>
            <person name="Van De Peer Y."/>
            <person name="Van Deynze A."/>
        </authorList>
    </citation>
    <scope>NUCLEOTIDE SEQUENCE</scope>
    <source>
        <tissue evidence="12">Leaves</tissue>
    </source>
</reference>
<accession>A0A835KH16</accession>
<dbReference type="GO" id="GO:0004674">
    <property type="term" value="F:protein serine/threonine kinase activity"/>
    <property type="evidence" value="ECO:0007669"/>
    <property type="project" value="UniProtKB-KW"/>
</dbReference>
<proteinExistence type="predicted"/>
<evidence type="ECO:0000256" key="3">
    <source>
        <dbReference type="ARBA" id="ARBA00022679"/>
    </source>
</evidence>
<dbReference type="InterPro" id="IPR008271">
    <property type="entry name" value="Ser/Thr_kinase_AS"/>
</dbReference>
<dbReference type="PANTHER" id="PTHR45707">
    <property type="entry name" value="C2 CALCIUM/LIPID-BINDING PLANT PHOSPHORIBOSYLTRANSFERASE FAMILY PROTEIN"/>
    <property type="match status" value="1"/>
</dbReference>
<dbReference type="Pfam" id="PF00069">
    <property type="entry name" value="Pkinase"/>
    <property type="match status" value="2"/>
</dbReference>
<evidence type="ECO:0000259" key="11">
    <source>
        <dbReference type="PROSITE" id="PS50011"/>
    </source>
</evidence>
<keyword evidence="3" id="KW-0808">Transferase</keyword>
<dbReference type="PROSITE" id="PS00108">
    <property type="entry name" value="PROTEIN_KINASE_ST"/>
    <property type="match status" value="1"/>
</dbReference>
<keyword evidence="4 9" id="KW-0547">Nucleotide-binding</keyword>
<evidence type="ECO:0000256" key="9">
    <source>
        <dbReference type="PROSITE-ProRule" id="PRU10141"/>
    </source>
</evidence>
<protein>
    <recommendedName>
        <fullName evidence="1">non-specific serine/threonine protein kinase</fullName>
        <ecNumber evidence="1">2.7.11.1</ecNumber>
    </recommendedName>
</protein>
<dbReference type="InterPro" id="IPR011009">
    <property type="entry name" value="Kinase-like_dom_sf"/>
</dbReference>
<keyword evidence="13" id="KW-1185">Reference proteome</keyword>
<dbReference type="InterPro" id="IPR017441">
    <property type="entry name" value="Protein_kinase_ATP_BS"/>
</dbReference>
<dbReference type="PROSITE" id="PS00107">
    <property type="entry name" value="PROTEIN_KINASE_ATP"/>
    <property type="match status" value="1"/>
</dbReference>
<comment type="catalytic activity">
    <reaction evidence="7">
        <text>L-threonyl-[protein] + ATP = O-phospho-L-threonyl-[protein] + ADP + H(+)</text>
        <dbReference type="Rhea" id="RHEA:46608"/>
        <dbReference type="Rhea" id="RHEA-COMP:11060"/>
        <dbReference type="Rhea" id="RHEA-COMP:11605"/>
        <dbReference type="ChEBI" id="CHEBI:15378"/>
        <dbReference type="ChEBI" id="CHEBI:30013"/>
        <dbReference type="ChEBI" id="CHEBI:30616"/>
        <dbReference type="ChEBI" id="CHEBI:61977"/>
        <dbReference type="ChEBI" id="CHEBI:456216"/>
        <dbReference type="EC" id="2.7.11.1"/>
    </reaction>
</comment>
<dbReference type="EC" id="2.7.11.1" evidence="1"/>
<dbReference type="AlphaFoldDB" id="A0A835KH16"/>
<dbReference type="Gene3D" id="1.10.510.10">
    <property type="entry name" value="Transferase(Phosphotransferase) domain 1"/>
    <property type="match status" value="2"/>
</dbReference>
<dbReference type="FunFam" id="1.10.510.10:FF:001023">
    <property type="entry name" value="Os07g0541700 protein"/>
    <property type="match status" value="1"/>
</dbReference>
<dbReference type="FunFam" id="3.30.200.20:FF:000465">
    <property type="entry name" value="Cysteine-rich receptor-like protein kinase 6"/>
    <property type="match status" value="1"/>
</dbReference>
<evidence type="ECO:0000256" key="1">
    <source>
        <dbReference type="ARBA" id="ARBA00012513"/>
    </source>
</evidence>
<name>A0A835KH16_9POAL</name>
<feature type="domain" description="Protein kinase" evidence="11">
    <location>
        <begin position="1"/>
        <end position="167"/>
    </location>
</feature>
<keyword evidence="2" id="KW-0723">Serine/threonine-protein kinase</keyword>
<evidence type="ECO:0000256" key="6">
    <source>
        <dbReference type="ARBA" id="ARBA00022840"/>
    </source>
</evidence>
<comment type="caution">
    <text evidence="12">The sequence shown here is derived from an EMBL/GenBank/DDBJ whole genome shotgun (WGS) entry which is preliminary data.</text>
</comment>
<evidence type="ECO:0000256" key="5">
    <source>
        <dbReference type="ARBA" id="ARBA00022777"/>
    </source>
</evidence>
<dbReference type="EMBL" id="JACEFO010001613">
    <property type="protein sequence ID" value="KAF8730989.1"/>
    <property type="molecule type" value="Genomic_DNA"/>
</dbReference>
<dbReference type="InterPro" id="IPR000719">
    <property type="entry name" value="Prot_kinase_dom"/>
</dbReference>
<evidence type="ECO:0000256" key="4">
    <source>
        <dbReference type="ARBA" id="ARBA00022741"/>
    </source>
</evidence>
<feature type="binding site" evidence="9">
    <location>
        <position position="492"/>
    </location>
    <ligand>
        <name>ATP</name>
        <dbReference type="ChEBI" id="CHEBI:30616"/>
    </ligand>
</feature>
<sequence length="643" mass="71732">MEIAKGIARGLICLHDDMRIMHGHLTVMNVLLDTHFHPKLADFGLFHLLTPAANSDVLTAACESGYHAPELSSTMNYSTKTDVYSLGIIILELVTGKTPSNMDLPSFVRSREEWWSDIIDQELMLDKDAGPSLDQLEATLKLALECVDPSPSARPQAWEVLWKLAKICLPGPKNAAKPSEDRSPSLDLEARDDDAGAGQSEDDDLSLSARMNATNICPAGSSKATRPSEDRSLSSESELKARDDLDHVRPGLDDCASTGASEDDHSLSARINDDEEVLEPEQESSEEPVGAAVAAWAQLQRTCSQSARTGFEPGWVRSSPKTRRRTNQARIVLQKPSAMVVEQEVLEEHIWSGPEEAHEDSSEQLPGQIQSRPDDVAVLSEDRLRIESQAERPEQILSSSADGEVIQLLEHVHLNGDVEQSSSEWRQQQPADLFQESFSVDHYSGSGLPRDIPFHLLEEITNGFSDERKLGSGAFGKVYMGVHKDGEKIAVKMLYDMPGLNEEQFLNEFSNLAKLQHPNIVRLVGYCHEIRKTCVEHSGRLIFAERIRMALCFEYMPFGSLDKYLSDEYNGLDWNVRYTLIKGICEGLKYLHEELRSPIYHLDLKPANILLDENMLPKIADFGLSRFFADERSHITRSSIGTL</sequence>
<gene>
    <name evidence="12" type="ORF">HU200_016869</name>
</gene>
<dbReference type="GO" id="GO:0005524">
    <property type="term" value="F:ATP binding"/>
    <property type="evidence" value="ECO:0007669"/>
    <property type="project" value="UniProtKB-UniRule"/>
</dbReference>
<dbReference type="SMART" id="SM00220">
    <property type="entry name" value="S_TKc"/>
    <property type="match status" value="1"/>
</dbReference>
<organism evidence="12 13">
    <name type="scientific">Digitaria exilis</name>
    <dbReference type="NCBI Taxonomy" id="1010633"/>
    <lineage>
        <taxon>Eukaryota</taxon>
        <taxon>Viridiplantae</taxon>
        <taxon>Streptophyta</taxon>
        <taxon>Embryophyta</taxon>
        <taxon>Tracheophyta</taxon>
        <taxon>Spermatophyta</taxon>
        <taxon>Magnoliopsida</taxon>
        <taxon>Liliopsida</taxon>
        <taxon>Poales</taxon>
        <taxon>Poaceae</taxon>
        <taxon>PACMAD clade</taxon>
        <taxon>Panicoideae</taxon>
        <taxon>Panicodae</taxon>
        <taxon>Paniceae</taxon>
        <taxon>Anthephorinae</taxon>
        <taxon>Digitaria</taxon>
    </lineage>
</organism>
<evidence type="ECO:0000313" key="12">
    <source>
        <dbReference type="EMBL" id="KAF8730989.1"/>
    </source>
</evidence>
<dbReference type="OrthoDB" id="689277at2759"/>